<dbReference type="OrthoDB" id="77835at2759"/>
<evidence type="ECO:0000313" key="9">
    <source>
        <dbReference type="EMBL" id="EMT64874.1"/>
    </source>
</evidence>
<dbReference type="STRING" id="1229665.N1RGN3"/>
<dbReference type="InterPro" id="IPR036651">
    <property type="entry name" value="Gln_synt_N_sf"/>
</dbReference>
<evidence type="ECO:0000256" key="6">
    <source>
        <dbReference type="PROSITE-ProRule" id="PRU01331"/>
    </source>
</evidence>
<evidence type="ECO:0000256" key="3">
    <source>
        <dbReference type="ARBA" id="ARBA00022598"/>
    </source>
</evidence>
<accession>N1RGN3</accession>
<keyword evidence="4" id="KW-0547">Nucleotide-binding</keyword>
<comment type="similarity">
    <text evidence="1 6 7">Belongs to the glutamine synthetase family.</text>
</comment>
<dbReference type="InterPro" id="IPR008146">
    <property type="entry name" value="Gln_synth_cat_dom"/>
</dbReference>
<evidence type="ECO:0000256" key="2">
    <source>
        <dbReference type="ARBA" id="ARBA00021364"/>
    </source>
</evidence>
<keyword evidence="10" id="KW-1185">Reference proteome</keyword>
<dbReference type="GO" id="GO:0006576">
    <property type="term" value="P:biogenic amine metabolic process"/>
    <property type="evidence" value="ECO:0007669"/>
    <property type="project" value="UniProtKB-ARBA"/>
</dbReference>
<sequence>MANYGDKTHDAVANNAVNGEIAESPIDRIAKLLAGDKKVKVAGIDCDGILRGKIIHKSKFLSSLESGFGMSSAIFGWDMHDVLYTEETSLTSADSGYQDFTAVIDLDSFRRLPFEDNIAFFLLHFYIQEKPVFADGRGLVKALSNNLADSGYKGLAGDQYEWINADFLILGGSGVRIHELSDTVTRWLQQLDRPTKPRGPVTAGAFGYSATRPIMAKQYFHDIFDQSLELDCPIEGWHTESGPCVYEAALAVSQVSHMADNVALFKLVCKSVGVQHNITPCFMAKPIQGLPGNSGHIHVSLTTKEGQNVFVRETPDADPRWPDMAYLSDTGRHFLAGIISALPDIMPLLAPNVNSYKRLVENYWAPVSVSWGFEDRLASIRLVAPPSCKPSATRFEIRVPGADIHPHYALSAIFYAGLRGIKNKMQITIPPESARPKETPAERLPNTLEAALGRFGAKDSVARQILGDEFVDFFTVSRRHELRQWREAVTDCLHNGGDRRRDSLESK</sequence>
<evidence type="ECO:0000256" key="1">
    <source>
        <dbReference type="ARBA" id="ARBA00009897"/>
    </source>
</evidence>
<keyword evidence="5" id="KW-0067">ATP-binding</keyword>
<dbReference type="Pfam" id="PF00120">
    <property type="entry name" value="Gln-synt_C"/>
    <property type="match status" value="1"/>
</dbReference>
<organism evidence="9 10">
    <name type="scientific">Fusarium oxysporum f. sp. cubense (strain race 4)</name>
    <name type="common">Panama disease fungus</name>
    <dbReference type="NCBI Taxonomy" id="2502994"/>
    <lineage>
        <taxon>Eukaryota</taxon>
        <taxon>Fungi</taxon>
        <taxon>Dikarya</taxon>
        <taxon>Ascomycota</taxon>
        <taxon>Pezizomycotina</taxon>
        <taxon>Sordariomycetes</taxon>
        <taxon>Hypocreomycetidae</taxon>
        <taxon>Hypocreales</taxon>
        <taxon>Nectriaceae</taxon>
        <taxon>Fusarium</taxon>
        <taxon>Fusarium oxysporum species complex</taxon>
    </lineage>
</organism>
<dbReference type="EMBL" id="KB726991">
    <property type="protein sequence ID" value="EMT64874.1"/>
    <property type="molecule type" value="Genomic_DNA"/>
</dbReference>
<evidence type="ECO:0000259" key="8">
    <source>
        <dbReference type="PROSITE" id="PS51987"/>
    </source>
</evidence>
<keyword evidence="3" id="KW-0436">Ligase</keyword>
<dbReference type="GO" id="GO:0004356">
    <property type="term" value="F:glutamine synthetase activity"/>
    <property type="evidence" value="ECO:0007669"/>
    <property type="project" value="InterPro"/>
</dbReference>
<feature type="domain" description="GS catalytic" evidence="8">
    <location>
        <begin position="136"/>
        <end position="507"/>
    </location>
</feature>
<evidence type="ECO:0000256" key="4">
    <source>
        <dbReference type="ARBA" id="ARBA00022741"/>
    </source>
</evidence>
<dbReference type="Proteomes" id="UP000016929">
    <property type="component" value="Unassembled WGS sequence"/>
</dbReference>
<evidence type="ECO:0000313" key="10">
    <source>
        <dbReference type="Proteomes" id="UP000016929"/>
    </source>
</evidence>
<dbReference type="PANTHER" id="PTHR43785">
    <property type="entry name" value="GAMMA-GLUTAMYLPUTRESCINE SYNTHETASE"/>
    <property type="match status" value="1"/>
</dbReference>
<gene>
    <name evidence="9" type="ORF">FOC4_g10007571</name>
</gene>
<dbReference type="Gene3D" id="3.30.590.10">
    <property type="entry name" value="Glutamine synthetase/guanido kinase, catalytic domain"/>
    <property type="match status" value="1"/>
</dbReference>
<dbReference type="AlphaFoldDB" id="N1RGN3"/>
<dbReference type="PROSITE" id="PS51987">
    <property type="entry name" value="GS_CATALYTIC"/>
    <property type="match status" value="1"/>
</dbReference>
<dbReference type="InterPro" id="IPR014746">
    <property type="entry name" value="Gln_synth/guanido_kin_cat_dom"/>
</dbReference>
<dbReference type="FunFam" id="3.30.590.10:FF:000005">
    <property type="entry name" value="Probable glutamine synthetase"/>
    <property type="match status" value="1"/>
</dbReference>
<dbReference type="PANTHER" id="PTHR43785:SF12">
    <property type="entry name" value="TYPE-1 GLUTAMINE SYNTHETASE 2"/>
    <property type="match status" value="1"/>
</dbReference>
<dbReference type="HOGENOM" id="CLU_017290_0_1_1"/>
<dbReference type="GO" id="GO:0005524">
    <property type="term" value="F:ATP binding"/>
    <property type="evidence" value="ECO:0007669"/>
    <property type="project" value="UniProtKB-KW"/>
</dbReference>
<dbReference type="SMART" id="SM01230">
    <property type="entry name" value="Gln-synt_C"/>
    <property type="match status" value="1"/>
</dbReference>
<proteinExistence type="inferred from homology"/>
<reference evidence="10" key="2">
    <citation type="journal article" date="2014" name="PLoS ONE">
        <title>Genome and Transcriptome Analysis of the Fungal Pathogen Fusarium oxysporum f. sp. cubense Causing Banana Vascular Wilt Disease.</title>
        <authorList>
            <person name="Guo L."/>
            <person name="Han L."/>
            <person name="Yang L."/>
            <person name="Zeng H."/>
            <person name="Fan D."/>
            <person name="Zhu Y."/>
            <person name="Feng Y."/>
            <person name="Wang G."/>
            <person name="Peng C."/>
            <person name="Jiang X."/>
            <person name="Zhou D."/>
            <person name="Ni P."/>
            <person name="Liang C."/>
            <person name="Liu L."/>
            <person name="Wang J."/>
            <person name="Mao C."/>
            <person name="Fang X."/>
            <person name="Peng M."/>
            <person name="Huang J."/>
        </authorList>
    </citation>
    <scope>NUCLEOTIDE SEQUENCE [LARGE SCALE GENOMIC DNA]</scope>
    <source>
        <strain evidence="10">race 4</strain>
    </source>
</reference>
<dbReference type="Gene3D" id="3.10.20.70">
    <property type="entry name" value="Glutamine synthetase, N-terminal domain"/>
    <property type="match status" value="1"/>
</dbReference>
<dbReference type="SUPFAM" id="SSF55931">
    <property type="entry name" value="Glutamine synthetase/guanido kinase"/>
    <property type="match status" value="1"/>
</dbReference>
<name>N1RGN3_FUSC4</name>
<protein>
    <recommendedName>
        <fullName evidence="2">Glutamine synthetase</fullName>
    </recommendedName>
</protein>
<reference evidence="10" key="1">
    <citation type="submission" date="2012-09" db="EMBL/GenBank/DDBJ databases">
        <title>Genome sequencing and comparative transcriptomics of race 1 and race 4 of banana pathogen: Fusarium oxysporum f. sp. cubense.</title>
        <authorList>
            <person name="Fang X."/>
            <person name="Huang J."/>
        </authorList>
    </citation>
    <scope>NUCLEOTIDE SEQUENCE [LARGE SCALE GENOMIC DNA]</scope>
    <source>
        <strain evidence="10">race 4</strain>
    </source>
</reference>
<evidence type="ECO:0000256" key="5">
    <source>
        <dbReference type="ARBA" id="ARBA00022840"/>
    </source>
</evidence>
<dbReference type="GO" id="GO:0006542">
    <property type="term" value="P:glutamine biosynthetic process"/>
    <property type="evidence" value="ECO:0007669"/>
    <property type="project" value="InterPro"/>
</dbReference>
<evidence type="ECO:0000256" key="7">
    <source>
        <dbReference type="RuleBase" id="RU000384"/>
    </source>
</evidence>